<dbReference type="Proteomes" id="UP000589716">
    <property type="component" value="Unassembled WGS sequence"/>
</dbReference>
<reference evidence="1 2" key="1">
    <citation type="submission" date="2020-07" db="EMBL/GenBank/DDBJ databases">
        <authorList>
            <person name="Maaloum M."/>
        </authorList>
    </citation>
    <scope>NUCLEOTIDE SEQUENCE [LARGE SCALE GENOMIC DNA]</scope>
    <source>
        <strain evidence="1 2">GCS-AN-3</strain>
    </source>
</reference>
<dbReference type="AlphaFoldDB" id="A0A853IZI5"/>
<keyword evidence="2" id="KW-1185">Reference proteome</keyword>
<evidence type="ECO:0000313" key="2">
    <source>
        <dbReference type="Proteomes" id="UP000589716"/>
    </source>
</evidence>
<accession>A0A853IZI5</accession>
<comment type="caution">
    <text evidence="1">The sequence shown here is derived from an EMBL/GenBank/DDBJ whole genome shotgun (WGS) entry which is preliminary data.</text>
</comment>
<name>A0A853IZI5_9BURK</name>
<dbReference type="RefSeq" id="WP_180551600.1">
    <property type="nucleotide sequence ID" value="NZ_JACCKX010000001.1"/>
</dbReference>
<dbReference type="PROSITE" id="PS51257">
    <property type="entry name" value="PROKAR_LIPOPROTEIN"/>
    <property type="match status" value="1"/>
</dbReference>
<evidence type="ECO:0000313" key="1">
    <source>
        <dbReference type="EMBL" id="NZA03366.1"/>
    </source>
</evidence>
<dbReference type="EMBL" id="JACCKX010000001">
    <property type="protein sequence ID" value="NZA03366.1"/>
    <property type="molecule type" value="Genomic_DNA"/>
</dbReference>
<protein>
    <submittedName>
        <fullName evidence="1">Uncharacterized protein</fullName>
    </submittedName>
</protein>
<sequence>MSKFVTYAHQAMAACGFAVLSPEVAATVRPDLFHSGMEASGSLGEANQHRHFHGMRGVTRLQAELAGLAHPTVTVITRSMDDLERRIQQVTGFKVLSIGPEPVAVPKAAPHPTTIAAENLAVARMAKLRALAAQELPSYGCTLRTEITRARQELARLGEADGVGFVPAWRGRVESSS</sequence>
<organism evidence="1 2">
    <name type="scientific">Ottowia beijingensis</name>
    <dbReference type="NCBI Taxonomy" id="1207057"/>
    <lineage>
        <taxon>Bacteria</taxon>
        <taxon>Pseudomonadati</taxon>
        <taxon>Pseudomonadota</taxon>
        <taxon>Betaproteobacteria</taxon>
        <taxon>Burkholderiales</taxon>
        <taxon>Comamonadaceae</taxon>
        <taxon>Ottowia</taxon>
    </lineage>
</organism>
<proteinExistence type="predicted"/>
<gene>
    <name evidence="1" type="ORF">H0I39_19620</name>
</gene>